<reference evidence="10" key="1">
    <citation type="journal article" date="2016" name="Mol. Ecol. Resour.">
        <title>Evaluation of the impact of RNA preservation methods of spiders for de novo transcriptome assembly.</title>
        <authorList>
            <person name="Kono N."/>
            <person name="Nakamura H."/>
            <person name="Ito Y."/>
            <person name="Tomita M."/>
            <person name="Arakawa K."/>
        </authorList>
    </citation>
    <scope>NUCLEOTIDE SEQUENCE</scope>
    <source>
        <tissue evidence="10">Whole body</tissue>
    </source>
</reference>
<keyword evidence="3" id="KW-0813">Transport</keyword>
<keyword evidence="5" id="KW-0375">Hydrogen ion transport</keyword>
<sequence>MNSVRVLKKAASTGSLCLQRNIGICSVLYAKTPTDPIQKLFQEKLKEYTRLSSGGKLVDITPEKQKQYDETLNNLKRQFGADKADYTKFPTFNFPEPKIDPINLDSKA</sequence>
<evidence type="ECO:0000313" key="10">
    <source>
        <dbReference type="EMBL" id="LAA02488.1"/>
    </source>
</evidence>
<keyword evidence="6" id="KW-0999">Mitochondrion inner membrane</keyword>
<keyword evidence="4" id="KW-0138">CF(0)</keyword>
<dbReference type="SUPFAM" id="SSF111357">
    <property type="entry name" value="Mitochondrial ATP synthase coupling factor 6"/>
    <property type="match status" value="1"/>
</dbReference>
<comment type="similarity">
    <text evidence="2">Belongs to the eukaryotic ATPase subunit F6 family.</text>
</comment>
<dbReference type="OMA" id="MTKFPTF"/>
<dbReference type="InterPro" id="IPR036204">
    <property type="entry name" value="ATP_synth_f6_sf_mt"/>
</dbReference>
<evidence type="ECO:0000256" key="7">
    <source>
        <dbReference type="ARBA" id="ARBA00023065"/>
    </source>
</evidence>
<dbReference type="AlphaFoldDB" id="A0A2L2Y2X0"/>
<evidence type="ECO:0000256" key="8">
    <source>
        <dbReference type="ARBA" id="ARBA00023128"/>
    </source>
</evidence>
<protein>
    <submittedName>
        <fullName evidence="10">Uncharacterized protein</fullName>
    </submittedName>
</protein>
<evidence type="ECO:0000256" key="4">
    <source>
        <dbReference type="ARBA" id="ARBA00022547"/>
    </source>
</evidence>
<evidence type="ECO:0000256" key="2">
    <source>
        <dbReference type="ARBA" id="ARBA00007346"/>
    </source>
</evidence>
<dbReference type="GeneID" id="107445470"/>
<dbReference type="GO" id="GO:0015986">
    <property type="term" value="P:proton motive force-driven ATP synthesis"/>
    <property type="evidence" value="ECO:0007669"/>
    <property type="project" value="InterPro"/>
</dbReference>
<dbReference type="Pfam" id="PF05511">
    <property type="entry name" value="ATP-synt_F6"/>
    <property type="match status" value="1"/>
</dbReference>
<dbReference type="PANTHER" id="PTHR12441:SF10">
    <property type="entry name" value="ATP SYNTHASE-COUPLING FACTOR 6, MITOCHONDRIAL"/>
    <property type="match status" value="1"/>
</dbReference>
<dbReference type="GO" id="GO:0005743">
    <property type="term" value="C:mitochondrial inner membrane"/>
    <property type="evidence" value="ECO:0007669"/>
    <property type="project" value="UniProtKB-SubCell"/>
</dbReference>
<accession>A0A2L2Y2X0</accession>
<dbReference type="EMBL" id="IAAA01002932">
    <property type="protein sequence ID" value="LAA02488.1"/>
    <property type="molecule type" value="mRNA"/>
</dbReference>
<proteinExistence type="evidence at transcript level"/>
<dbReference type="RefSeq" id="XP_015915347.1">
    <property type="nucleotide sequence ID" value="XM_016059861.3"/>
</dbReference>
<evidence type="ECO:0000256" key="1">
    <source>
        <dbReference type="ARBA" id="ARBA00004273"/>
    </source>
</evidence>
<dbReference type="PANTHER" id="PTHR12441">
    <property type="entry name" value="ATP SYNTHASE COUPLING FACTOR 6, MITOCHONDRIAL"/>
    <property type="match status" value="1"/>
</dbReference>
<dbReference type="GO" id="GO:0045259">
    <property type="term" value="C:proton-transporting ATP synthase complex"/>
    <property type="evidence" value="ECO:0007669"/>
    <property type="project" value="UniProtKB-KW"/>
</dbReference>
<dbReference type="GO" id="GO:0015078">
    <property type="term" value="F:proton transmembrane transporter activity"/>
    <property type="evidence" value="ECO:0007669"/>
    <property type="project" value="InterPro"/>
</dbReference>
<name>A0A2L2Y2X0_PARTP</name>
<keyword evidence="9" id="KW-0472">Membrane</keyword>
<dbReference type="InterPro" id="IPR008387">
    <property type="entry name" value="ATP_synth_f6_mt"/>
</dbReference>
<evidence type="ECO:0000256" key="3">
    <source>
        <dbReference type="ARBA" id="ARBA00022448"/>
    </source>
</evidence>
<evidence type="ECO:0000256" key="5">
    <source>
        <dbReference type="ARBA" id="ARBA00022781"/>
    </source>
</evidence>
<keyword evidence="8" id="KW-0496">Mitochondrion</keyword>
<keyword evidence="7" id="KW-0406">Ion transport</keyword>
<dbReference type="FunFam" id="1.10.246.110:FF:000001">
    <property type="entry name" value="ATP synthase-coupling factor 6, mitochondrial"/>
    <property type="match status" value="1"/>
</dbReference>
<dbReference type="OrthoDB" id="8902296at2759"/>
<dbReference type="Gene3D" id="1.10.246.110">
    <property type="entry name" value="Mitochondrial ATP synthase-coupling factor 6"/>
    <property type="match status" value="1"/>
</dbReference>
<organism evidence="10">
    <name type="scientific">Parasteatoda tepidariorum</name>
    <name type="common">Common house spider</name>
    <name type="synonym">Achaearanea tepidariorum</name>
    <dbReference type="NCBI Taxonomy" id="114398"/>
    <lineage>
        <taxon>Eukaryota</taxon>
        <taxon>Metazoa</taxon>
        <taxon>Ecdysozoa</taxon>
        <taxon>Arthropoda</taxon>
        <taxon>Chelicerata</taxon>
        <taxon>Arachnida</taxon>
        <taxon>Araneae</taxon>
        <taxon>Araneomorphae</taxon>
        <taxon>Entelegynae</taxon>
        <taxon>Araneoidea</taxon>
        <taxon>Theridiidae</taxon>
        <taxon>Parasteatoda</taxon>
    </lineage>
</organism>
<comment type="subcellular location">
    <subcellularLocation>
        <location evidence="1">Mitochondrion inner membrane</location>
    </subcellularLocation>
</comment>
<dbReference type="KEGG" id="ptep:107445470"/>
<evidence type="ECO:0000256" key="6">
    <source>
        <dbReference type="ARBA" id="ARBA00022792"/>
    </source>
</evidence>
<evidence type="ECO:0000256" key="9">
    <source>
        <dbReference type="ARBA" id="ARBA00023136"/>
    </source>
</evidence>